<dbReference type="EMBL" id="CM032183">
    <property type="protein sequence ID" value="KAG7095170.1"/>
    <property type="molecule type" value="Genomic_DNA"/>
</dbReference>
<name>A0A9P7S4V5_9AGAR</name>
<dbReference type="Proteomes" id="UP001049176">
    <property type="component" value="Chromosome 3"/>
</dbReference>
<dbReference type="RefSeq" id="XP_043011640.1">
    <property type="nucleotide sequence ID" value="XM_043150552.1"/>
</dbReference>
<evidence type="ECO:0000313" key="1">
    <source>
        <dbReference type="EMBL" id="KAG7095170.1"/>
    </source>
</evidence>
<comment type="caution">
    <text evidence="1">The sequence shown here is derived from an EMBL/GenBank/DDBJ whole genome shotgun (WGS) entry which is preliminary data.</text>
</comment>
<dbReference type="GeneID" id="66075025"/>
<sequence>MMPGPSEPTPVQLNHILEPLVKELWLLKNGVSMDIHGEEEPENVFGDIMCTNCDTPAAQCLSGQAGHSADLHPCPYCSTVMLDINKVSSYGDGDRTLKDDEDLLYYAFQYHNAPTAHQKPYPQAPRYLVVRIKSDTQLASLKENCP</sequence>
<reference evidence="1" key="1">
    <citation type="journal article" date="2021" name="Genome Biol. Evol.">
        <title>The assembled and annotated genome of the fairy-ring fungus Marasmius oreades.</title>
        <authorList>
            <person name="Hiltunen M."/>
            <person name="Ament-Velasquez S.L."/>
            <person name="Johannesson H."/>
        </authorList>
    </citation>
    <scope>NUCLEOTIDE SEQUENCE</scope>
    <source>
        <strain evidence="1">03SP1</strain>
    </source>
</reference>
<evidence type="ECO:0000313" key="2">
    <source>
        <dbReference type="Proteomes" id="UP001049176"/>
    </source>
</evidence>
<gene>
    <name evidence="1" type="ORF">E1B28_005949</name>
</gene>
<protein>
    <submittedName>
        <fullName evidence="1">Uncharacterized protein</fullName>
    </submittedName>
</protein>
<organism evidence="1 2">
    <name type="scientific">Marasmius oreades</name>
    <name type="common">fairy-ring Marasmius</name>
    <dbReference type="NCBI Taxonomy" id="181124"/>
    <lineage>
        <taxon>Eukaryota</taxon>
        <taxon>Fungi</taxon>
        <taxon>Dikarya</taxon>
        <taxon>Basidiomycota</taxon>
        <taxon>Agaricomycotina</taxon>
        <taxon>Agaricomycetes</taxon>
        <taxon>Agaricomycetidae</taxon>
        <taxon>Agaricales</taxon>
        <taxon>Marasmiineae</taxon>
        <taxon>Marasmiaceae</taxon>
        <taxon>Marasmius</taxon>
    </lineage>
</organism>
<dbReference type="AlphaFoldDB" id="A0A9P7S4V5"/>
<dbReference type="OrthoDB" id="3248986at2759"/>
<proteinExistence type="predicted"/>
<dbReference type="KEGG" id="more:E1B28_005949"/>
<accession>A0A9P7S4V5</accession>
<keyword evidence="2" id="KW-1185">Reference proteome</keyword>